<accession>A0AAJ2F623</accession>
<dbReference type="Proteomes" id="UP001253458">
    <property type="component" value="Unassembled WGS sequence"/>
</dbReference>
<evidence type="ECO:0000313" key="3">
    <source>
        <dbReference type="Proteomes" id="UP001249076"/>
    </source>
</evidence>
<dbReference type="EMBL" id="JAVDTS010000003">
    <property type="protein sequence ID" value="MDR6837379.1"/>
    <property type="molecule type" value="Genomic_DNA"/>
</dbReference>
<dbReference type="EMBL" id="JAVDTL010000006">
    <property type="protein sequence ID" value="MDR6768663.1"/>
    <property type="molecule type" value="Genomic_DNA"/>
</dbReference>
<organism evidence="1 4">
    <name type="scientific">Acidovorax delafieldii</name>
    <name type="common">Pseudomonas delafieldii</name>
    <dbReference type="NCBI Taxonomy" id="47920"/>
    <lineage>
        <taxon>Bacteria</taxon>
        <taxon>Pseudomonadati</taxon>
        <taxon>Pseudomonadota</taxon>
        <taxon>Betaproteobacteria</taxon>
        <taxon>Burkholderiales</taxon>
        <taxon>Comamonadaceae</taxon>
        <taxon>Acidovorax</taxon>
    </lineage>
</organism>
<keyword evidence="3" id="KW-1185">Reference proteome</keyword>
<gene>
    <name evidence="1" type="ORF">J2W88_003967</name>
    <name evidence="2" type="ORF">J2W93_002217</name>
</gene>
<comment type="caution">
    <text evidence="1">The sequence shown here is derived from an EMBL/GenBank/DDBJ whole genome shotgun (WGS) entry which is preliminary data.</text>
</comment>
<dbReference type="RefSeq" id="WP_209818723.1">
    <property type="nucleotide sequence ID" value="NZ_JAVDTL010000006.1"/>
</dbReference>
<name>A0AAJ2F623_ACIDE</name>
<sequence>MTNPTPPGQAPEIQRYKIGYTSDEWDMRSSTPGAIRDAAGKWVRYEDHAAAIATLRTQQPVAQQGAADGFFLLLPQRPKPEAPAGTTGLDWDAYSGAQMLAFGRDCSDAAIAALRTQQPAPAGATDLWAALVEQSRTAMGIDDPVLIAREDLERMLSEYRKHATPQPAPATQQAGADNHPYAIQWDAELGRTAMRFVDRAGDVHPDIDDAETICTEFHAAMSAVIERMPHVQRMSAPQPSPTAQAAGDEGKALAALRYYKHECSGAEPSISVFHRMVDEALEVDGKAQAAESVPAVDYPPLPQGWPARFRCDSCDGNGEVGDPISMGHFQPPERARCPDCDGRGWGSEGAAFSTADMRAYVDADRAARAARAPAESVGRDAERLDFLIEQRAYVVSDPDACPGYWLHFIHKETGGCWVQGDEHPTPRAAIDAAMAANGGNK</sequence>
<dbReference type="Proteomes" id="UP001249076">
    <property type="component" value="Unassembled WGS sequence"/>
</dbReference>
<evidence type="ECO:0000313" key="1">
    <source>
        <dbReference type="EMBL" id="MDR6768663.1"/>
    </source>
</evidence>
<evidence type="ECO:0000313" key="4">
    <source>
        <dbReference type="Proteomes" id="UP001253458"/>
    </source>
</evidence>
<evidence type="ECO:0000313" key="2">
    <source>
        <dbReference type="EMBL" id="MDR6837379.1"/>
    </source>
</evidence>
<proteinExistence type="predicted"/>
<protein>
    <submittedName>
        <fullName evidence="1">Uncharacterized protein</fullName>
    </submittedName>
</protein>
<reference evidence="1 3" key="1">
    <citation type="submission" date="2023-07" db="EMBL/GenBank/DDBJ databases">
        <title>Sorghum-associated microbial communities from plants grown in Nebraska, USA.</title>
        <authorList>
            <person name="Schachtman D."/>
        </authorList>
    </citation>
    <scope>NUCLEOTIDE SEQUENCE</scope>
    <source>
        <strain evidence="2 3">BE105</strain>
        <strain evidence="1">BE69</strain>
    </source>
</reference>
<dbReference type="AlphaFoldDB" id="A0AAJ2F623"/>